<organism evidence="9 10">
    <name type="scientific">Cyprinus carpio</name>
    <name type="common">Common carp</name>
    <dbReference type="NCBI Taxonomy" id="7962"/>
    <lineage>
        <taxon>Eukaryota</taxon>
        <taxon>Metazoa</taxon>
        <taxon>Chordata</taxon>
        <taxon>Craniata</taxon>
        <taxon>Vertebrata</taxon>
        <taxon>Euteleostomi</taxon>
        <taxon>Actinopterygii</taxon>
        <taxon>Neopterygii</taxon>
        <taxon>Teleostei</taxon>
        <taxon>Ostariophysi</taxon>
        <taxon>Cypriniformes</taxon>
        <taxon>Cyprinidae</taxon>
        <taxon>Cyprininae</taxon>
        <taxon>Cyprinus</taxon>
    </lineage>
</organism>
<evidence type="ECO:0000256" key="3">
    <source>
        <dbReference type="ARBA" id="ARBA00022553"/>
    </source>
</evidence>
<dbReference type="Gene3D" id="1.10.287.2610">
    <property type="match status" value="1"/>
</dbReference>
<evidence type="ECO:0000256" key="7">
    <source>
        <dbReference type="SAM" id="SignalP"/>
    </source>
</evidence>
<evidence type="ECO:0000313" key="10">
    <source>
        <dbReference type="Proteomes" id="UP000694701"/>
    </source>
</evidence>
<feature type="coiled-coil region" evidence="5">
    <location>
        <begin position="1184"/>
        <end position="1211"/>
    </location>
</feature>
<feature type="coiled-coil region" evidence="5">
    <location>
        <begin position="99"/>
        <end position="230"/>
    </location>
</feature>
<feature type="compositionally biased region" description="Basic and acidic residues" evidence="6">
    <location>
        <begin position="330"/>
        <end position="345"/>
    </location>
</feature>
<dbReference type="InterPro" id="IPR051841">
    <property type="entry name" value="MT-Golgi_org_protein"/>
</dbReference>
<dbReference type="PANTHER" id="PTHR18902:SF25">
    <property type="entry name" value="GRIP AND COILED-COIL DOMAIN-CONTAINING PROTEIN 2"/>
    <property type="match status" value="1"/>
</dbReference>
<feature type="region of interest" description="Disordered" evidence="6">
    <location>
        <begin position="241"/>
        <end position="271"/>
    </location>
</feature>
<feature type="coiled-coil region" evidence="5">
    <location>
        <begin position="916"/>
        <end position="1020"/>
    </location>
</feature>
<dbReference type="FunFam" id="1.10.220.60:FF:000003">
    <property type="entry name" value="GRIP and coiled-coil domain-containing protein 2"/>
    <property type="match status" value="1"/>
</dbReference>
<dbReference type="GO" id="GO:0034499">
    <property type="term" value="P:late endosome to Golgi transport"/>
    <property type="evidence" value="ECO:0007669"/>
    <property type="project" value="TreeGrafter"/>
</dbReference>
<dbReference type="InterPro" id="IPR000237">
    <property type="entry name" value="GRIP_dom"/>
</dbReference>
<dbReference type="PANTHER" id="PTHR18902">
    <property type="entry name" value="NUCLEAR MITOTIC APPARATUS PROTEIN 1-RELATED"/>
    <property type="match status" value="1"/>
</dbReference>
<keyword evidence="3" id="KW-0597">Phosphoprotein</keyword>
<feature type="region of interest" description="Disordered" evidence="6">
    <location>
        <begin position="330"/>
        <end position="367"/>
    </location>
</feature>
<dbReference type="GO" id="GO:0005794">
    <property type="term" value="C:Golgi apparatus"/>
    <property type="evidence" value="ECO:0007669"/>
    <property type="project" value="TreeGrafter"/>
</dbReference>
<evidence type="ECO:0000256" key="1">
    <source>
        <dbReference type="ARBA" id="ARBA00004496"/>
    </source>
</evidence>
<evidence type="ECO:0000256" key="5">
    <source>
        <dbReference type="SAM" id="Coils"/>
    </source>
</evidence>
<dbReference type="InterPro" id="IPR032023">
    <property type="entry name" value="GCC2_Rab_bind"/>
</dbReference>
<comment type="subcellular location">
    <subcellularLocation>
        <location evidence="1">Cytoplasm</location>
    </subcellularLocation>
</comment>
<keyword evidence="2" id="KW-0963">Cytoplasm</keyword>
<keyword evidence="4 5" id="KW-0175">Coiled coil</keyword>
<feature type="signal peptide" evidence="7">
    <location>
        <begin position="1"/>
        <end position="20"/>
    </location>
</feature>
<evidence type="ECO:0000313" key="9">
    <source>
        <dbReference type="Ensembl" id="ENSCCRP00020078071.1"/>
    </source>
</evidence>
<feature type="domain" description="GRIP" evidence="8">
    <location>
        <begin position="1332"/>
        <end position="1382"/>
    </location>
</feature>
<keyword evidence="7" id="KW-0732">Signal</keyword>
<dbReference type="Pfam" id="PF01465">
    <property type="entry name" value="GRIP"/>
    <property type="match status" value="1"/>
</dbReference>
<feature type="coiled-coil region" evidence="5">
    <location>
        <begin position="1077"/>
        <end position="1157"/>
    </location>
</feature>
<feature type="coiled-coil region" evidence="5">
    <location>
        <begin position="385"/>
        <end position="501"/>
    </location>
</feature>
<proteinExistence type="predicted"/>
<dbReference type="Proteomes" id="UP000694701">
    <property type="component" value="Unplaced"/>
</dbReference>
<evidence type="ECO:0000256" key="2">
    <source>
        <dbReference type="ARBA" id="ARBA00022490"/>
    </source>
</evidence>
<feature type="chain" id="PRO_5034589603" description="GRIP domain-containing protein" evidence="7">
    <location>
        <begin position="21"/>
        <end position="1408"/>
    </location>
</feature>
<evidence type="ECO:0000259" key="8">
    <source>
        <dbReference type="PROSITE" id="PS50913"/>
    </source>
</evidence>
<evidence type="ECO:0000256" key="6">
    <source>
        <dbReference type="SAM" id="MobiDB-lite"/>
    </source>
</evidence>
<sequence length="1408" mass="161412">MVIVGLFCVLSVSLKLDTLSKEDLIKFAKKQMVAMQKIKSKCTDLEKEIEVLKHAPSGTEDGSVIQVSGSTHCQKYICTDVTRLTQTGQKCLTLGHMYLQETTSRLSALQEELDSKNRECTEMQKHTAELTADFKTTCTQYESKISQTRDELEEAKRQWMAATEDLKDSHQTSLTESQQEMENLQREIQRLNRQYEDDVRYLEEQLELNAADFERERERLLLLQDELSEQLALKEGFLQDVQEEEEDANRAGPPKPSPSANTSDDSSHEDSVLNLALEDLQSQNMMLQEELVFLRNVKRELESELKQVREEFTVEKEELEFRIDELQMNRGEERRSVSEESHSDGQRSAGGEQRDTPSALSGDQERAERVMQRYRAMKEHTAASLQGLQEKLQSVFQERDRLLERSRNTEEASDPDEEGLQMSFEDLRSKTEEILVNLQHKETNLENQLSSMTEEKDERIKTLEEDVSALQARQDECQDTIRLLQSQITGLSEERDTLQRDTEANQEHLSGLQRHIAEILQQSFSETEVDGSSDISALVDRLWTAAQEERAVMIQQLEEREERVTAELQARITDLLREKDLLKASLGDVVLDTEGLQKDLSQVQAMNEKLRAENHSLLAQVADFSRESPDETDAQGQEASELQQALADRDALISQLREEVAHLQVSSVCDASMKSVTEISEEKEKNKMLKKESKDKDERMNKIKAVAVKAKKELDISKKEVISLREEVDQLKAERDRLSRSVKDIIHGAEDYKNLMVDYDKQAELLDQEREKLEQASKHNEELTKRLHSAVQQHELLSSEREDLTARIETLQSNVTQLESQILETQRLKCGLERELEAERLLREQKSKEHQSAVREVEELQAQLSRHRQQLQQTAQELEQLRKDAQQSSLMDMEMADYEKLVKELNHKLCEKDKQAEEHEMQIQAQKEGEQRLKEEIESLKLLLDQTEDKASKMKQLLVKTKKDLADAKQKEAAQMISQSALRGDLEAHQQQLEELKIQCSELTAERHRLQEQLKLMSEQQQRASSSYQLSLTALQDQCTAAKADLAATVSEFESYKVRVHNVLKQQKHKSSSQSDGDAFKQEREHLEAVVEQLRSRLQETQQSLQSSTSELQQLQVEHDTLLERHNRILQETVSKEAELRERLLSLQSESVALKSEHGQCAASLSAQTEALRSSFREQMRHLQDEHCSTVETLQQQISRLEAQLFQLQKEPSSCSSSGEREPLTLMTLPRGMAREEGEGMETTETESLSSSGTPLPSLEQLLTSADLKHEPVVWHMEPSKEELTQKLSTAARSVEHLNSLLHETEATNAVLMEQIRLLKSEVRRLERNQEREKSVANLEYLKNVLLQFIFLRSGSERQALLPVIHTMLQLSPEEKSKLAAIAQGEEESAGSQGSGWTSYLHSWSGIR</sequence>
<evidence type="ECO:0000256" key="4">
    <source>
        <dbReference type="ARBA" id="ARBA00023054"/>
    </source>
</evidence>
<protein>
    <recommendedName>
        <fullName evidence="8">GRIP domain-containing protein</fullName>
    </recommendedName>
</protein>
<dbReference type="Pfam" id="PF16704">
    <property type="entry name" value="Rab_bind"/>
    <property type="match status" value="1"/>
</dbReference>
<feature type="coiled-coil region" evidence="5">
    <location>
        <begin position="1302"/>
        <end position="1336"/>
    </location>
</feature>
<feature type="coiled-coil region" evidence="5">
    <location>
        <begin position="558"/>
        <end position="891"/>
    </location>
</feature>
<dbReference type="PROSITE" id="PS50913">
    <property type="entry name" value="GRIP"/>
    <property type="match status" value="1"/>
</dbReference>
<name>A0A8C2IEC0_CYPCA</name>
<accession>A0A8C2IEC0</accession>
<dbReference type="Ensembl" id="ENSCCRT00020085603.1">
    <property type="protein sequence ID" value="ENSCCRP00020078071.1"/>
    <property type="gene ID" value="ENSCCRG00020035726.1"/>
</dbReference>
<reference evidence="9" key="1">
    <citation type="submission" date="2025-08" db="UniProtKB">
        <authorList>
            <consortium name="Ensembl"/>
        </authorList>
    </citation>
    <scope>IDENTIFICATION</scope>
</reference>
<dbReference type="Gene3D" id="1.10.220.60">
    <property type="entry name" value="GRIP domain"/>
    <property type="match status" value="1"/>
</dbReference>
<dbReference type="SMART" id="SM00755">
    <property type="entry name" value="Grip"/>
    <property type="match status" value="1"/>
</dbReference>